<keyword evidence="1" id="KW-0812">Transmembrane</keyword>
<organism evidence="2 3">
    <name type="scientific">Vibrio plantisponsor</name>
    <dbReference type="NCBI Taxonomy" id="664643"/>
    <lineage>
        <taxon>Bacteria</taxon>
        <taxon>Pseudomonadati</taxon>
        <taxon>Pseudomonadota</taxon>
        <taxon>Gammaproteobacteria</taxon>
        <taxon>Vibrionales</taxon>
        <taxon>Vibrionaceae</taxon>
        <taxon>Vibrio</taxon>
    </lineage>
</organism>
<accession>A0ABU4IFZ7</accession>
<keyword evidence="1" id="KW-0472">Membrane</keyword>
<evidence type="ECO:0000313" key="2">
    <source>
        <dbReference type="EMBL" id="MDW6017487.1"/>
    </source>
</evidence>
<evidence type="ECO:0000256" key="1">
    <source>
        <dbReference type="SAM" id="Phobius"/>
    </source>
</evidence>
<keyword evidence="3" id="KW-1185">Reference proteome</keyword>
<evidence type="ECO:0000313" key="3">
    <source>
        <dbReference type="Proteomes" id="UP001272325"/>
    </source>
</evidence>
<reference evidence="2 3" key="1">
    <citation type="submission" date="2023-11" db="EMBL/GenBank/DDBJ databases">
        <title>Plant-associative lifestyle of Vibrio porteresiae and its evolutionary dynamics.</title>
        <authorList>
            <person name="Rameshkumar N."/>
            <person name="Kirti K."/>
        </authorList>
    </citation>
    <scope>NUCLEOTIDE SEQUENCE [LARGE SCALE GENOMIC DNA]</scope>
    <source>
        <strain evidence="2 3">MSSRF60</strain>
    </source>
</reference>
<comment type="caution">
    <text evidence="2">The sequence shown here is derived from an EMBL/GenBank/DDBJ whole genome shotgun (WGS) entry which is preliminary data.</text>
</comment>
<feature type="transmembrane region" description="Helical" evidence="1">
    <location>
        <begin position="7"/>
        <end position="25"/>
    </location>
</feature>
<gene>
    <name evidence="2" type="ORF">SBW85_06800</name>
</gene>
<dbReference type="Proteomes" id="UP001272325">
    <property type="component" value="Unassembled WGS sequence"/>
</dbReference>
<name>A0ABU4IFZ7_9VIBR</name>
<keyword evidence="1" id="KW-1133">Transmembrane helix</keyword>
<proteinExistence type="predicted"/>
<protein>
    <submittedName>
        <fullName evidence="2">Uncharacterized protein</fullName>
    </submittedName>
</protein>
<sequence length="235" mass="26707">MRTLKRITPFALIAIVGGMLVYYFSPPLEKTWGANGEPYMVIAGKKPADASISVRVNYFGRGESCSGWSWNAGSGEVRKGIYNQSFRFEHNFSEDETRYELRVPYKPREPEKNCITTLSDMEVELTNAFDTVGFANIRINKAGEDYYNKALDVNVKIEAKDCDAYIKQGVVNKIWFGGLGCYFYFDGQKISEKPEYNAGQAYFDFSQFNDDTVIHYDILAGENYRSEPLDPQTGK</sequence>
<dbReference type="RefSeq" id="WP_171138927.1">
    <property type="nucleotide sequence ID" value="NZ_AP024893.1"/>
</dbReference>
<dbReference type="EMBL" id="JAWRCN010000001">
    <property type="protein sequence ID" value="MDW6017487.1"/>
    <property type="molecule type" value="Genomic_DNA"/>
</dbReference>